<reference evidence="3" key="1">
    <citation type="submission" date="2021-01" db="EMBL/GenBank/DDBJ databases">
        <title>KCTC 19127 draft genome.</title>
        <authorList>
            <person name="An D."/>
        </authorList>
    </citation>
    <scope>NUCLEOTIDE SEQUENCE</scope>
    <source>
        <strain evidence="3">KCTC 19127</strain>
    </source>
</reference>
<dbReference type="Pfam" id="PF10745">
    <property type="entry name" value="DUF2530"/>
    <property type="match status" value="1"/>
</dbReference>
<gene>
    <name evidence="3" type="ORF">JL107_04075</name>
</gene>
<dbReference type="AlphaFoldDB" id="A0A939BZD5"/>
<dbReference type="EMBL" id="JAERWL010000005">
    <property type="protein sequence ID" value="MBM9475618.1"/>
    <property type="molecule type" value="Genomic_DNA"/>
</dbReference>
<feature type="transmembrane region" description="Helical" evidence="2">
    <location>
        <begin position="34"/>
        <end position="54"/>
    </location>
</feature>
<sequence>MSTADPHPSPDRADDPMAVAPPAPPELPPVRADLAHIVIPATVVWFVAFVVLLFFLDDLRAHQAMIWLWTCLAGGLLGLVGLAVYGWQRRAARQGRRSANAMALQERW</sequence>
<proteinExistence type="predicted"/>
<keyword evidence="2" id="KW-1133">Transmembrane helix</keyword>
<dbReference type="RefSeq" id="WP_205255725.1">
    <property type="nucleotide sequence ID" value="NZ_BAAAPV010000002.1"/>
</dbReference>
<evidence type="ECO:0000313" key="4">
    <source>
        <dbReference type="Proteomes" id="UP000663801"/>
    </source>
</evidence>
<name>A0A939BZD5_9ACTN</name>
<evidence type="ECO:0000256" key="2">
    <source>
        <dbReference type="SAM" id="Phobius"/>
    </source>
</evidence>
<accession>A0A939BZD5</accession>
<dbReference type="InterPro" id="IPR019681">
    <property type="entry name" value="DUF2530"/>
</dbReference>
<organism evidence="3 4">
    <name type="scientific">Nakamurella flavida</name>
    <dbReference type="NCBI Taxonomy" id="363630"/>
    <lineage>
        <taxon>Bacteria</taxon>
        <taxon>Bacillati</taxon>
        <taxon>Actinomycetota</taxon>
        <taxon>Actinomycetes</taxon>
        <taxon>Nakamurellales</taxon>
        <taxon>Nakamurellaceae</taxon>
        <taxon>Nakamurella</taxon>
    </lineage>
</organism>
<evidence type="ECO:0000313" key="3">
    <source>
        <dbReference type="EMBL" id="MBM9475618.1"/>
    </source>
</evidence>
<dbReference type="Proteomes" id="UP000663801">
    <property type="component" value="Unassembled WGS sequence"/>
</dbReference>
<protein>
    <submittedName>
        <fullName evidence="3">DUF2530 domain-containing protein</fullName>
    </submittedName>
</protein>
<evidence type="ECO:0000256" key="1">
    <source>
        <dbReference type="SAM" id="MobiDB-lite"/>
    </source>
</evidence>
<comment type="caution">
    <text evidence="3">The sequence shown here is derived from an EMBL/GenBank/DDBJ whole genome shotgun (WGS) entry which is preliminary data.</text>
</comment>
<feature type="transmembrane region" description="Helical" evidence="2">
    <location>
        <begin position="66"/>
        <end position="87"/>
    </location>
</feature>
<keyword evidence="2" id="KW-0472">Membrane</keyword>
<keyword evidence="4" id="KW-1185">Reference proteome</keyword>
<feature type="region of interest" description="Disordered" evidence="1">
    <location>
        <begin position="1"/>
        <end position="24"/>
    </location>
</feature>
<keyword evidence="2" id="KW-0812">Transmembrane</keyword>